<dbReference type="Pfam" id="PF02670">
    <property type="entry name" value="DXP_reductoisom"/>
    <property type="match status" value="1"/>
</dbReference>
<dbReference type="Proteomes" id="UP000234778">
    <property type="component" value="Unassembled WGS sequence"/>
</dbReference>
<evidence type="ECO:0000259" key="12">
    <source>
        <dbReference type="Pfam" id="PF13288"/>
    </source>
</evidence>
<evidence type="ECO:0000256" key="3">
    <source>
        <dbReference type="ARBA" id="ARBA00022723"/>
    </source>
</evidence>
<feature type="binding site" evidence="9">
    <location>
        <position position="23"/>
    </location>
    <ligand>
        <name>NADPH</name>
        <dbReference type="ChEBI" id="CHEBI:57783"/>
    </ligand>
</feature>
<evidence type="ECO:0000313" key="13">
    <source>
        <dbReference type="EMBL" id="PKY99006.1"/>
    </source>
</evidence>
<dbReference type="InterPro" id="IPR036169">
    <property type="entry name" value="DXPR_C_sf"/>
</dbReference>
<feature type="binding site" evidence="9">
    <location>
        <position position="261"/>
    </location>
    <ligand>
        <name>1-deoxy-D-xylulose 5-phosphate</name>
        <dbReference type="ChEBI" id="CHEBI:57792"/>
    </ligand>
</feature>
<dbReference type="HAMAP" id="MF_00183">
    <property type="entry name" value="DXP_reductoisom"/>
    <property type="match status" value="1"/>
</dbReference>
<dbReference type="GO" id="GO:0070402">
    <property type="term" value="F:NADPH binding"/>
    <property type="evidence" value="ECO:0007669"/>
    <property type="project" value="InterPro"/>
</dbReference>
<dbReference type="SUPFAM" id="SSF69055">
    <property type="entry name" value="1-deoxy-D-xylulose-5-phosphate reductoisomerase, C-terminal domain"/>
    <property type="match status" value="1"/>
</dbReference>
<feature type="domain" description="1-deoxy-D-xylulose 5-phosphate reductoisomerase C-terminal" evidence="11">
    <location>
        <begin position="174"/>
        <end position="269"/>
    </location>
</feature>
<comment type="pathway">
    <text evidence="1 9">Isoprenoid biosynthesis; isopentenyl diphosphate biosynthesis via DXP pathway; isopentenyl diphosphate from 1-deoxy-D-xylulose 5-phosphate: step 1/6.</text>
</comment>
<dbReference type="GO" id="GO:0030604">
    <property type="term" value="F:1-deoxy-D-xylulose-5-phosphate reductoisomerase activity"/>
    <property type="evidence" value="ECO:0007669"/>
    <property type="project" value="UniProtKB-UniRule"/>
</dbReference>
<feature type="binding site" evidence="9">
    <location>
        <position position="22"/>
    </location>
    <ligand>
        <name>NADPH</name>
        <dbReference type="ChEBI" id="CHEBI:57783"/>
    </ligand>
</feature>
<feature type="binding site" evidence="9">
    <location>
        <position position="258"/>
    </location>
    <ligand>
        <name>1-deoxy-D-xylulose 5-phosphate</name>
        <dbReference type="ChEBI" id="CHEBI:57792"/>
    </ligand>
</feature>
<dbReference type="EC" id="1.1.1.267" evidence="9"/>
<feature type="binding site" evidence="9">
    <location>
        <position position="216"/>
    </location>
    <ligand>
        <name>1-deoxy-D-xylulose 5-phosphate</name>
        <dbReference type="ChEBI" id="CHEBI:57792"/>
    </ligand>
</feature>
<dbReference type="InterPro" id="IPR003821">
    <property type="entry name" value="DXP_reductoisomerase"/>
</dbReference>
<evidence type="ECO:0000256" key="6">
    <source>
        <dbReference type="ARBA" id="ARBA00023211"/>
    </source>
</evidence>
<keyword evidence="6 9" id="KW-0464">Manganese</keyword>
<dbReference type="GO" id="GO:0051484">
    <property type="term" value="P:isopentenyl diphosphate biosynthetic process, methylerythritol 4-phosphate pathway involved in terpenoid biosynthetic process"/>
    <property type="evidence" value="ECO:0007669"/>
    <property type="project" value="TreeGrafter"/>
</dbReference>
<keyword evidence="13" id="KW-0413">Isomerase</keyword>
<dbReference type="GO" id="GO:0016853">
    <property type="term" value="F:isomerase activity"/>
    <property type="evidence" value="ECO:0007669"/>
    <property type="project" value="UniProtKB-KW"/>
</dbReference>
<feature type="binding site" evidence="9">
    <location>
        <position position="261"/>
    </location>
    <ligand>
        <name>Mn(2+)</name>
        <dbReference type="ChEBI" id="CHEBI:29035"/>
    </ligand>
</feature>
<feature type="binding site" evidence="9">
    <location>
        <position position="24"/>
    </location>
    <ligand>
        <name>NADPH</name>
        <dbReference type="ChEBI" id="CHEBI:57783"/>
    </ligand>
</feature>
<comment type="similarity">
    <text evidence="2 9">Belongs to the DXR family.</text>
</comment>
<dbReference type="InterPro" id="IPR013512">
    <property type="entry name" value="DXP_reductoisomerase_N"/>
</dbReference>
<evidence type="ECO:0000256" key="1">
    <source>
        <dbReference type="ARBA" id="ARBA00005094"/>
    </source>
</evidence>
<sequence length="433" mass="44946">MSGVVASTQSGARRLVLLGSTGSIGTQALEVVSRLAQGEEGLAPRVAGLAAGGGHLALLAQQAVAYEVPLLAVASPDPAVAVQLREHLAHAAREAGVADPVREILTGPTAASDLIRAAQLGESDTVLNGVTGSVGLVPTLTALASGATLALANKESLVVGGALVRQAMRRPGQIVPVDSEHSAIAQCLRSGLHGKGLTSPVLTGRSEVRRLVLTASGGPFRGRRRSELTTVTAAQALAHPTWAMGPVVTVNSSTLINKGLELIEAHLLFDVDPADIAVVVHPQSVIHSMVEFIDGATIAQASPPDMRLPIALGLTWPERADLAGLVRPNSWQSPTSWDFEPLDTEAFPAVDLARSAVAASPTHPAVLNAANEQTVAAFLDGRLAWTDIVDIDAQVVQDHQASADQSVDLEAVLEAETWARGRAEELISQRRSA</sequence>
<feature type="binding site" evidence="9">
    <location>
        <position position="155"/>
    </location>
    <ligand>
        <name>NADPH</name>
        <dbReference type="ChEBI" id="CHEBI:57783"/>
    </ligand>
</feature>
<proteinExistence type="inferred from homology"/>
<reference evidence="13 14" key="1">
    <citation type="submission" date="2017-12" db="EMBL/GenBank/DDBJ databases">
        <title>Phylogenetic diversity of female urinary microbiome.</title>
        <authorList>
            <person name="Thomas-White K."/>
            <person name="Wolfe A.J."/>
        </authorList>
    </citation>
    <scope>NUCLEOTIDE SEQUENCE [LARGE SCALE GENOMIC DNA]</scope>
    <source>
        <strain evidence="13 14">UMB0319</strain>
    </source>
</reference>
<protein>
    <recommendedName>
        <fullName evidence="9">1-deoxy-D-xylulose 5-phosphate reductoisomerase</fullName>
        <shortName evidence="9">DXP reductoisomerase</shortName>
        <ecNumber evidence="9">1.1.1.267</ecNumber>
    </recommendedName>
    <alternativeName>
        <fullName evidence="9">1-deoxyxylulose-5-phosphate reductoisomerase</fullName>
    </alternativeName>
    <alternativeName>
        <fullName evidence="9">2-C-methyl-D-erythritol 4-phosphate synthase</fullName>
    </alternativeName>
</protein>
<keyword evidence="4 9" id="KW-0521">NADP</keyword>
<feature type="binding site" evidence="9">
    <location>
        <position position="154"/>
    </location>
    <ligand>
        <name>1-deoxy-D-xylulose 5-phosphate</name>
        <dbReference type="ChEBI" id="CHEBI:57792"/>
    </ligand>
</feature>
<gene>
    <name evidence="9" type="primary">dxr</name>
    <name evidence="13" type="ORF">CYJ26_04680</name>
</gene>
<feature type="binding site" evidence="9">
    <location>
        <position position="245"/>
    </location>
    <ligand>
        <name>NADPH</name>
        <dbReference type="ChEBI" id="CHEBI:57783"/>
    </ligand>
</feature>
<dbReference type="InterPro" id="IPR036291">
    <property type="entry name" value="NAD(P)-bd_dom_sf"/>
</dbReference>
<feature type="binding site" evidence="9">
    <location>
        <position position="180"/>
    </location>
    <ligand>
        <name>Mn(2+)</name>
        <dbReference type="ChEBI" id="CHEBI:29035"/>
    </ligand>
</feature>
<feature type="binding site" evidence="9">
    <location>
        <position position="257"/>
    </location>
    <ligand>
        <name>1-deoxy-D-xylulose 5-phosphate</name>
        <dbReference type="ChEBI" id="CHEBI:57792"/>
    </ligand>
</feature>
<feature type="domain" description="DXP reductoisomerase C-terminal" evidence="12">
    <location>
        <begin position="302"/>
        <end position="420"/>
    </location>
</feature>
<evidence type="ECO:0000256" key="4">
    <source>
        <dbReference type="ARBA" id="ARBA00022857"/>
    </source>
</evidence>
<comment type="function">
    <text evidence="9">Catalyzes the NADPH-dependent rearrangement and reduction of 1-deoxy-D-xylulose-5-phosphate (DXP) to 2-C-methyl-D-erythritol 4-phosphate (MEP).</text>
</comment>
<dbReference type="SUPFAM" id="SSF51735">
    <property type="entry name" value="NAD(P)-binding Rossmann-fold domains"/>
    <property type="match status" value="1"/>
</dbReference>
<dbReference type="SUPFAM" id="SSF55347">
    <property type="entry name" value="Glyceraldehyde-3-phosphate dehydrogenase-like, C-terminal domain"/>
    <property type="match status" value="1"/>
</dbReference>
<evidence type="ECO:0000256" key="8">
    <source>
        <dbReference type="ARBA" id="ARBA00048543"/>
    </source>
</evidence>
<evidence type="ECO:0000256" key="2">
    <source>
        <dbReference type="ARBA" id="ARBA00006825"/>
    </source>
</evidence>
<keyword evidence="9" id="KW-0460">Magnesium</keyword>
<accession>A0A2I1KTQ5</accession>
<dbReference type="PANTHER" id="PTHR30525:SF0">
    <property type="entry name" value="1-DEOXY-D-XYLULOSE 5-PHOSPHATE REDUCTOISOMERASE, CHLOROPLASTIC"/>
    <property type="match status" value="1"/>
</dbReference>
<dbReference type="GO" id="GO:0030145">
    <property type="term" value="F:manganese ion binding"/>
    <property type="evidence" value="ECO:0007669"/>
    <property type="project" value="TreeGrafter"/>
</dbReference>
<dbReference type="EMBL" id="PKHA01000003">
    <property type="protein sequence ID" value="PKY99006.1"/>
    <property type="molecule type" value="Genomic_DNA"/>
</dbReference>
<evidence type="ECO:0000313" key="14">
    <source>
        <dbReference type="Proteomes" id="UP000234778"/>
    </source>
</evidence>
<dbReference type="Gene3D" id="1.10.1740.10">
    <property type="match status" value="1"/>
</dbReference>
<evidence type="ECO:0000259" key="11">
    <source>
        <dbReference type="Pfam" id="PF08436"/>
    </source>
</evidence>
<feature type="binding site" evidence="9">
    <location>
        <position position="153"/>
    </location>
    <ligand>
        <name>NADPH</name>
        <dbReference type="ChEBI" id="CHEBI:57783"/>
    </ligand>
</feature>
<feature type="binding site" evidence="9">
    <location>
        <position position="52"/>
    </location>
    <ligand>
        <name>NADPH</name>
        <dbReference type="ChEBI" id="CHEBI:57783"/>
    </ligand>
</feature>
<feature type="domain" description="1-deoxy-D-xylulose 5-phosphate reductoisomerase N-terminal" evidence="10">
    <location>
        <begin position="15"/>
        <end position="161"/>
    </location>
</feature>
<dbReference type="PANTHER" id="PTHR30525">
    <property type="entry name" value="1-DEOXY-D-XYLULOSE 5-PHOSPHATE REDUCTOISOMERASE"/>
    <property type="match status" value="1"/>
</dbReference>
<evidence type="ECO:0000256" key="9">
    <source>
        <dbReference type="HAMAP-Rule" id="MF_00183"/>
    </source>
</evidence>
<feature type="binding site" evidence="9">
    <location>
        <position position="21"/>
    </location>
    <ligand>
        <name>NADPH</name>
        <dbReference type="ChEBI" id="CHEBI:57783"/>
    </ligand>
</feature>
<dbReference type="UniPathway" id="UPA00056">
    <property type="reaction ID" value="UER00092"/>
</dbReference>
<comment type="caution">
    <text evidence="13">The sequence shown here is derived from an EMBL/GenBank/DDBJ whole genome shotgun (WGS) entry which is preliminary data.</text>
</comment>
<feature type="binding site" evidence="9">
    <location>
        <position position="179"/>
    </location>
    <ligand>
        <name>1-deoxy-D-xylulose 5-phosphate</name>
        <dbReference type="ChEBI" id="CHEBI:57792"/>
    </ligand>
</feature>
<organism evidence="13 14">
    <name type="scientific">Actinomyces urogenitalis</name>
    <dbReference type="NCBI Taxonomy" id="103621"/>
    <lineage>
        <taxon>Bacteria</taxon>
        <taxon>Bacillati</taxon>
        <taxon>Actinomycetota</taxon>
        <taxon>Actinomycetes</taxon>
        <taxon>Actinomycetales</taxon>
        <taxon>Actinomycetaceae</taxon>
        <taxon>Actinomyces</taxon>
    </lineage>
</organism>
<feature type="binding site" evidence="9">
    <location>
        <position position="180"/>
    </location>
    <ligand>
        <name>1-deoxy-D-xylulose 5-phosphate</name>
        <dbReference type="ChEBI" id="CHEBI:57792"/>
    </ligand>
</feature>
<dbReference type="Gene3D" id="3.40.50.720">
    <property type="entry name" value="NAD(P)-binding Rossmann-like Domain"/>
    <property type="match status" value="1"/>
</dbReference>
<keyword evidence="7 9" id="KW-0414">Isoprene biosynthesis</keyword>
<dbReference type="InterPro" id="IPR013644">
    <property type="entry name" value="DXP_reductoisomerase_C"/>
</dbReference>
<keyword evidence="3 9" id="KW-0479">Metal-binding</keyword>
<feature type="binding site" evidence="9">
    <location>
        <position position="178"/>
    </location>
    <ligand>
        <name>Mn(2+)</name>
        <dbReference type="ChEBI" id="CHEBI:29035"/>
    </ligand>
</feature>
<comment type="cofactor">
    <cofactor evidence="9">
        <name>Mg(2+)</name>
        <dbReference type="ChEBI" id="CHEBI:18420"/>
    </cofactor>
    <cofactor evidence="9">
        <name>Mn(2+)</name>
        <dbReference type="ChEBI" id="CHEBI:29035"/>
    </cofactor>
</comment>
<evidence type="ECO:0000259" key="10">
    <source>
        <dbReference type="Pfam" id="PF02670"/>
    </source>
</evidence>
<dbReference type="AlphaFoldDB" id="A0A2I1KTQ5"/>
<feature type="binding site" evidence="9">
    <location>
        <position position="239"/>
    </location>
    <ligand>
        <name>1-deoxy-D-xylulose 5-phosphate</name>
        <dbReference type="ChEBI" id="CHEBI:57792"/>
    </ligand>
</feature>
<evidence type="ECO:0000256" key="5">
    <source>
        <dbReference type="ARBA" id="ARBA00023002"/>
    </source>
</evidence>
<dbReference type="PIRSF" id="PIRSF006205">
    <property type="entry name" value="Dxp_reductismrs"/>
    <property type="match status" value="1"/>
</dbReference>
<keyword evidence="5 9" id="KW-0560">Oxidoreductase</keyword>
<dbReference type="InterPro" id="IPR026877">
    <property type="entry name" value="DXPR_C"/>
</dbReference>
<dbReference type="NCBIfam" id="TIGR00243">
    <property type="entry name" value="Dxr"/>
    <property type="match status" value="1"/>
</dbReference>
<name>A0A2I1KTQ5_9ACTO</name>
<comment type="caution">
    <text evidence="9">Lacks conserved residue(s) required for the propagation of feature annotation.</text>
</comment>
<feature type="binding site" evidence="9">
    <location>
        <position position="252"/>
    </location>
    <ligand>
        <name>1-deoxy-D-xylulose 5-phosphate</name>
        <dbReference type="ChEBI" id="CHEBI:57792"/>
    </ligand>
</feature>
<comment type="catalytic activity">
    <reaction evidence="8">
        <text>2-C-methyl-D-erythritol 4-phosphate + NADP(+) = 1-deoxy-D-xylulose 5-phosphate + NADPH + H(+)</text>
        <dbReference type="Rhea" id="RHEA:13717"/>
        <dbReference type="ChEBI" id="CHEBI:15378"/>
        <dbReference type="ChEBI" id="CHEBI:57783"/>
        <dbReference type="ChEBI" id="CHEBI:57792"/>
        <dbReference type="ChEBI" id="CHEBI:58262"/>
        <dbReference type="ChEBI" id="CHEBI:58349"/>
        <dbReference type="EC" id="1.1.1.267"/>
    </reaction>
    <physiologicalReaction direction="right-to-left" evidence="8">
        <dbReference type="Rhea" id="RHEA:13719"/>
    </physiologicalReaction>
</comment>
<dbReference type="Pfam" id="PF13288">
    <property type="entry name" value="DXPR_C"/>
    <property type="match status" value="1"/>
</dbReference>
<evidence type="ECO:0000256" key="7">
    <source>
        <dbReference type="ARBA" id="ARBA00023229"/>
    </source>
</evidence>
<dbReference type="Pfam" id="PF08436">
    <property type="entry name" value="DXP_redisom_C"/>
    <property type="match status" value="1"/>
</dbReference>